<protein>
    <submittedName>
        <fullName evidence="1">Uncharacterized protein</fullName>
    </submittedName>
</protein>
<accession>A0A382YEI1</accession>
<gene>
    <name evidence="1" type="ORF">METZ01_LOCUS434488</name>
</gene>
<proteinExistence type="predicted"/>
<evidence type="ECO:0000313" key="1">
    <source>
        <dbReference type="EMBL" id="SVD81634.1"/>
    </source>
</evidence>
<name>A0A382YEI1_9ZZZZ</name>
<sequence length="26" mass="3035">IGLCNYLDLEKALNRSRNKKQTNITE</sequence>
<organism evidence="1">
    <name type="scientific">marine metagenome</name>
    <dbReference type="NCBI Taxonomy" id="408172"/>
    <lineage>
        <taxon>unclassified sequences</taxon>
        <taxon>metagenomes</taxon>
        <taxon>ecological metagenomes</taxon>
    </lineage>
</organism>
<feature type="non-terminal residue" evidence="1">
    <location>
        <position position="1"/>
    </location>
</feature>
<reference evidence="1" key="1">
    <citation type="submission" date="2018-05" db="EMBL/GenBank/DDBJ databases">
        <authorList>
            <person name="Lanie J.A."/>
            <person name="Ng W.-L."/>
            <person name="Kazmierczak K.M."/>
            <person name="Andrzejewski T.M."/>
            <person name="Davidsen T.M."/>
            <person name="Wayne K.J."/>
            <person name="Tettelin H."/>
            <person name="Glass J.I."/>
            <person name="Rusch D."/>
            <person name="Podicherti R."/>
            <person name="Tsui H.-C.T."/>
            <person name="Winkler M.E."/>
        </authorList>
    </citation>
    <scope>NUCLEOTIDE SEQUENCE</scope>
</reference>
<dbReference type="EMBL" id="UINC01175154">
    <property type="protein sequence ID" value="SVD81634.1"/>
    <property type="molecule type" value="Genomic_DNA"/>
</dbReference>
<dbReference type="AlphaFoldDB" id="A0A382YEI1"/>